<keyword evidence="5" id="KW-1185">Reference proteome</keyword>
<reference evidence="4 5" key="1">
    <citation type="submission" date="2015-11" db="EMBL/GenBank/DDBJ databases">
        <title>The genome of Debaryomyces fabryi.</title>
        <authorList>
            <person name="Tafer H."/>
            <person name="Lopandic K."/>
        </authorList>
    </citation>
    <scope>NUCLEOTIDE SEQUENCE [LARGE SCALE GENOMIC DNA]</scope>
    <source>
        <strain evidence="4 5">CBS 789</strain>
    </source>
</reference>
<evidence type="ECO:0000256" key="3">
    <source>
        <dbReference type="PROSITE-ProRule" id="PRU00023"/>
    </source>
</evidence>
<dbReference type="Pfam" id="PF00023">
    <property type="entry name" value="Ank"/>
    <property type="match status" value="1"/>
</dbReference>
<accession>A0A0V1PZJ5</accession>
<keyword evidence="1" id="KW-0677">Repeat</keyword>
<dbReference type="SUPFAM" id="SSF48403">
    <property type="entry name" value="Ankyrin repeat"/>
    <property type="match status" value="1"/>
</dbReference>
<dbReference type="OrthoDB" id="539213at2759"/>
<dbReference type="Pfam" id="PF12796">
    <property type="entry name" value="Ank_2"/>
    <property type="match status" value="2"/>
</dbReference>
<comment type="caution">
    <text evidence="4">The sequence shown here is derived from an EMBL/GenBank/DDBJ whole genome shotgun (WGS) entry which is preliminary data.</text>
</comment>
<feature type="repeat" description="ANK" evidence="3">
    <location>
        <begin position="40"/>
        <end position="72"/>
    </location>
</feature>
<evidence type="ECO:0000256" key="2">
    <source>
        <dbReference type="ARBA" id="ARBA00023043"/>
    </source>
</evidence>
<dbReference type="AlphaFoldDB" id="A0A0V1PZJ5"/>
<dbReference type="InterPro" id="IPR036770">
    <property type="entry name" value="Ankyrin_rpt-contain_sf"/>
</dbReference>
<keyword evidence="2 3" id="KW-0040">ANK repeat</keyword>
<dbReference type="Proteomes" id="UP000054251">
    <property type="component" value="Unassembled WGS sequence"/>
</dbReference>
<organism evidence="4 5">
    <name type="scientific">Debaryomyces fabryi</name>
    <dbReference type="NCBI Taxonomy" id="58627"/>
    <lineage>
        <taxon>Eukaryota</taxon>
        <taxon>Fungi</taxon>
        <taxon>Dikarya</taxon>
        <taxon>Ascomycota</taxon>
        <taxon>Saccharomycotina</taxon>
        <taxon>Pichiomycetes</taxon>
        <taxon>Debaryomycetaceae</taxon>
        <taxon>Debaryomyces</taxon>
    </lineage>
</organism>
<gene>
    <name evidence="4" type="ORF">AC631_02549</name>
</gene>
<evidence type="ECO:0000256" key="1">
    <source>
        <dbReference type="ARBA" id="ARBA00022737"/>
    </source>
</evidence>
<proteinExistence type="predicted"/>
<dbReference type="RefSeq" id="XP_015467777.1">
    <property type="nucleotide sequence ID" value="XM_015611379.1"/>
</dbReference>
<dbReference type="SMART" id="SM00248">
    <property type="entry name" value="ANK"/>
    <property type="match status" value="6"/>
</dbReference>
<dbReference type="InterPro" id="IPR050776">
    <property type="entry name" value="Ank_Repeat/CDKN_Inhibitor"/>
</dbReference>
<dbReference type="PROSITE" id="PS50297">
    <property type="entry name" value="ANK_REP_REGION"/>
    <property type="match status" value="3"/>
</dbReference>
<evidence type="ECO:0000313" key="4">
    <source>
        <dbReference type="EMBL" id="KSA01675.1"/>
    </source>
</evidence>
<feature type="repeat" description="ANK" evidence="3">
    <location>
        <begin position="114"/>
        <end position="147"/>
    </location>
</feature>
<sequence>MTDKNEDKYIIHESIRTNKPLLVQQLINENPKLLFRKDEDERTPLHWACTMDNNEIIKILLQPRNGIDEIDIDEMVDASGWTPIHIVSALGNVQILEELMKLEPTPDINLTTNQGTTALHLATSKNHFALVEKLVIEYKCSCRAKDKNGFTALHRASSIGSQPIVKLLVEHGKVNINAKDNNGWTSLHHALAEGQGDVAILLVKLGADPAIQNNDSETPSQVAVDEKVKHFFETSLNNI</sequence>
<dbReference type="InterPro" id="IPR002110">
    <property type="entry name" value="Ankyrin_rpt"/>
</dbReference>
<name>A0A0V1PZJ5_9ASCO</name>
<feature type="repeat" description="ANK" evidence="3">
    <location>
        <begin position="148"/>
        <end position="172"/>
    </location>
</feature>
<evidence type="ECO:0000313" key="5">
    <source>
        <dbReference type="Proteomes" id="UP000054251"/>
    </source>
</evidence>
<feature type="repeat" description="ANK" evidence="3">
    <location>
        <begin position="182"/>
        <end position="214"/>
    </location>
</feature>
<protein>
    <submittedName>
        <fullName evidence="4">Ankyrin repeat-containing protein</fullName>
    </submittedName>
</protein>
<dbReference type="PROSITE" id="PS50088">
    <property type="entry name" value="ANK_REPEAT"/>
    <property type="match status" value="4"/>
</dbReference>
<dbReference type="GO" id="GO:0005634">
    <property type="term" value="C:nucleus"/>
    <property type="evidence" value="ECO:0007669"/>
    <property type="project" value="TreeGrafter"/>
</dbReference>
<dbReference type="PANTHER" id="PTHR24201">
    <property type="entry name" value="ANK_REP_REGION DOMAIN-CONTAINING PROTEIN"/>
    <property type="match status" value="1"/>
</dbReference>
<dbReference type="Gene3D" id="1.25.40.20">
    <property type="entry name" value="Ankyrin repeat-containing domain"/>
    <property type="match status" value="1"/>
</dbReference>
<dbReference type="EMBL" id="LMYN01000046">
    <property type="protein sequence ID" value="KSA01675.1"/>
    <property type="molecule type" value="Genomic_DNA"/>
</dbReference>
<dbReference type="PANTHER" id="PTHR24201:SF16">
    <property type="entry name" value="ANKYRIN-1-LIKE-RELATED"/>
    <property type="match status" value="1"/>
</dbReference>
<dbReference type="GeneID" id="26839558"/>